<dbReference type="EMBL" id="PUFO01000012">
    <property type="protein sequence ID" value="TDG80180.1"/>
    <property type="molecule type" value="Genomic_DNA"/>
</dbReference>
<keyword evidence="3" id="KW-1185">Reference proteome</keyword>
<gene>
    <name evidence="2" type="ORF">C5L31_001790</name>
</gene>
<accession>A0A4R5NSJ5</accession>
<evidence type="ECO:0000313" key="2">
    <source>
        <dbReference type="EMBL" id="TDG80180.1"/>
    </source>
</evidence>
<dbReference type="Proteomes" id="UP000294854">
    <property type="component" value="Unassembled WGS sequence"/>
</dbReference>
<dbReference type="InterPro" id="IPR007712">
    <property type="entry name" value="RelE/ParE_toxin"/>
</dbReference>
<organism evidence="2 3">
    <name type="scientific">Secundilactobacillus malefermentans</name>
    <dbReference type="NCBI Taxonomy" id="176292"/>
    <lineage>
        <taxon>Bacteria</taxon>
        <taxon>Bacillati</taxon>
        <taxon>Bacillota</taxon>
        <taxon>Bacilli</taxon>
        <taxon>Lactobacillales</taxon>
        <taxon>Lactobacillaceae</taxon>
        <taxon>Secundilactobacillus</taxon>
    </lineage>
</organism>
<dbReference type="RefSeq" id="WP_010619214.1">
    <property type="nucleotide sequence ID" value="NZ_PUFO01000012.1"/>
</dbReference>
<evidence type="ECO:0000256" key="1">
    <source>
        <dbReference type="ARBA" id="ARBA00022649"/>
    </source>
</evidence>
<dbReference type="OrthoDB" id="362857at2"/>
<comment type="caution">
    <text evidence="2">The sequence shown here is derived from an EMBL/GenBank/DDBJ whole genome shotgun (WGS) entry which is preliminary data.</text>
</comment>
<dbReference type="InterPro" id="IPR035093">
    <property type="entry name" value="RelE/ParE_toxin_dom_sf"/>
</dbReference>
<reference evidence="2 3" key="1">
    <citation type="journal article" date="2019" name="Appl. Microbiol. Biotechnol.">
        <title>Uncovering carbohydrate metabolism through a genotype-phenotype association study of 56 lactic acid bacteria genomes.</title>
        <authorList>
            <person name="Buron-Moles G."/>
            <person name="Chailyan A."/>
            <person name="Dolejs I."/>
            <person name="Forster J."/>
            <person name="Miks M.H."/>
        </authorList>
    </citation>
    <scope>NUCLEOTIDE SEQUENCE [LARGE SCALE GENOMIC DNA]</scope>
    <source>
        <strain evidence="2 3">ATCC 49373</strain>
    </source>
</reference>
<evidence type="ECO:0000313" key="3">
    <source>
        <dbReference type="Proteomes" id="UP000294854"/>
    </source>
</evidence>
<dbReference type="STRING" id="1122149.FD44_GL000820"/>
<proteinExistence type="predicted"/>
<dbReference type="AlphaFoldDB" id="A0A4R5NSJ5"/>
<dbReference type="Gene3D" id="3.30.2310.20">
    <property type="entry name" value="RelE-like"/>
    <property type="match status" value="1"/>
</dbReference>
<dbReference type="Pfam" id="PF05016">
    <property type="entry name" value="ParE_toxin"/>
    <property type="match status" value="1"/>
</dbReference>
<protein>
    <recommendedName>
        <fullName evidence="4">Plasmid stabilization system protein</fullName>
    </recommendedName>
</protein>
<evidence type="ECO:0008006" key="4">
    <source>
        <dbReference type="Google" id="ProtNLM"/>
    </source>
</evidence>
<sequence length="102" mass="12027">MRIYKVQISDEALQEIESTANYIRVTVKNPILANRFRIKVFQTISSLSMNPNRFTILDAKYDSPKTDKLRKLIIDHYVAVYWVDEPSNSVHILAFYNQLQNY</sequence>
<name>A0A4R5NSJ5_9LACO</name>
<keyword evidence="1" id="KW-1277">Toxin-antitoxin system</keyword>